<dbReference type="InterPro" id="IPR027417">
    <property type="entry name" value="P-loop_NTPase"/>
</dbReference>
<dbReference type="InterPro" id="IPR009057">
    <property type="entry name" value="Homeodomain-like_sf"/>
</dbReference>
<dbReference type="Gene3D" id="1.10.10.60">
    <property type="entry name" value="Homeodomain-like"/>
    <property type="match status" value="1"/>
</dbReference>
<dbReference type="AlphaFoldDB" id="A0A7C8GUM7"/>
<dbReference type="Pfam" id="PF02954">
    <property type="entry name" value="HTH_8"/>
    <property type="match status" value="1"/>
</dbReference>
<dbReference type="Pfam" id="PF25601">
    <property type="entry name" value="AAA_lid_14"/>
    <property type="match status" value="1"/>
</dbReference>
<dbReference type="PANTHER" id="PTHR32071">
    <property type="entry name" value="TRANSCRIPTIONAL REGULATORY PROTEIN"/>
    <property type="match status" value="1"/>
</dbReference>
<dbReference type="PRINTS" id="PR01590">
    <property type="entry name" value="HTHFIS"/>
</dbReference>
<dbReference type="GO" id="GO:0005524">
    <property type="term" value="F:ATP binding"/>
    <property type="evidence" value="ECO:0007669"/>
    <property type="project" value="UniProtKB-KW"/>
</dbReference>
<proteinExistence type="predicted"/>
<dbReference type="Gene3D" id="1.10.8.60">
    <property type="match status" value="1"/>
</dbReference>
<dbReference type="InterPro" id="IPR058031">
    <property type="entry name" value="AAA_lid_NorR"/>
</dbReference>
<keyword evidence="2" id="KW-0067">ATP-binding</keyword>
<dbReference type="Proteomes" id="UP000480246">
    <property type="component" value="Unassembled WGS sequence"/>
</dbReference>
<evidence type="ECO:0000256" key="1">
    <source>
        <dbReference type="ARBA" id="ARBA00022741"/>
    </source>
</evidence>
<evidence type="ECO:0000256" key="3">
    <source>
        <dbReference type="ARBA" id="ARBA00023015"/>
    </source>
</evidence>
<dbReference type="CDD" id="cd00009">
    <property type="entry name" value="AAA"/>
    <property type="match status" value="1"/>
</dbReference>
<dbReference type="GO" id="GO:0006355">
    <property type="term" value="P:regulation of DNA-templated transcription"/>
    <property type="evidence" value="ECO:0007669"/>
    <property type="project" value="InterPro"/>
</dbReference>
<sequence>MNVCKKMQGVIMLFANDGQFDNITSETIIKNFPFGLLILNGSKQIEEINEHAINYMGIDKNTPLIGESLSRFMSLDMVESVWQQRKVVFRTETLLNNGEKVFCTYSPILDKKGITIKTFIIIEEYDSFIEKVREQTDHYPMTELIPLIAEYSPDAVSFILPNFEKSYYNNKWNLLVEQMCKYEKNARTELNMVLAQIVKDTIKQRRKIIQVVTIGNNLEIEITSKPIIISGKLYGCFQMIKDYKEVNKYKRQYQLATSIIRKLEKSYLMDDLVGESFEVIMAKKQAILYSNMNVPVFLKGEQGTGKELMARALHFDSKRKEYPFKIVRVNGKEENLEAILFGEGSNSGILQEVRKGTLFIDECMAFPKQILNRIAERIENDTADDLFQLIVSTSNLDEALPRSLFFDWISRYQVELPPLKKRKEDIELLTGHFIEQYNSRYKTNIHSIDKDLLTLFQQYDWPKNIAELESLIESAVLKADYSETVLRKELLPAHLFSELEKKEPTFSEGMELQQAIDSFEKDYIKTTLENNHFNKTKTAKQLGISIRSLYYKMDKYHMDRGSS</sequence>
<name>A0A7C8GUM7_9BACI</name>
<accession>A0A7C8GUM7</accession>
<gene>
    <name evidence="6" type="ORF">F9U64_05285</name>
</gene>
<evidence type="ECO:0000259" key="5">
    <source>
        <dbReference type="PROSITE" id="PS50045"/>
    </source>
</evidence>
<feature type="domain" description="Sigma-54 factor interaction" evidence="5">
    <location>
        <begin position="272"/>
        <end position="477"/>
    </location>
</feature>
<dbReference type="Pfam" id="PF00158">
    <property type="entry name" value="Sigma54_activat"/>
    <property type="match status" value="1"/>
</dbReference>
<dbReference type="GO" id="GO:0043565">
    <property type="term" value="F:sequence-specific DNA binding"/>
    <property type="evidence" value="ECO:0007669"/>
    <property type="project" value="InterPro"/>
</dbReference>
<evidence type="ECO:0000256" key="2">
    <source>
        <dbReference type="ARBA" id="ARBA00022840"/>
    </source>
</evidence>
<keyword evidence="3" id="KW-0805">Transcription regulation</keyword>
<dbReference type="EMBL" id="WEID01000018">
    <property type="protein sequence ID" value="KAB8138415.1"/>
    <property type="molecule type" value="Genomic_DNA"/>
</dbReference>
<keyword evidence="1" id="KW-0547">Nucleotide-binding</keyword>
<dbReference type="Gene3D" id="3.40.50.300">
    <property type="entry name" value="P-loop containing nucleotide triphosphate hydrolases"/>
    <property type="match status" value="1"/>
</dbReference>
<keyword evidence="4" id="KW-0804">Transcription</keyword>
<dbReference type="OrthoDB" id="9771372at2"/>
<reference evidence="6 7" key="1">
    <citation type="submission" date="2019-10" db="EMBL/GenBank/DDBJ databases">
        <title>Gracilibacillus sp. nov. isolated from rice seeds.</title>
        <authorList>
            <person name="He S."/>
        </authorList>
    </citation>
    <scope>NUCLEOTIDE SEQUENCE [LARGE SCALE GENOMIC DNA]</scope>
    <source>
        <strain evidence="6 7">TD8</strain>
    </source>
</reference>
<organism evidence="6 7">
    <name type="scientific">Gracilibacillus oryzae</name>
    <dbReference type="NCBI Taxonomy" id="1672701"/>
    <lineage>
        <taxon>Bacteria</taxon>
        <taxon>Bacillati</taxon>
        <taxon>Bacillota</taxon>
        <taxon>Bacilli</taxon>
        <taxon>Bacillales</taxon>
        <taxon>Bacillaceae</taxon>
        <taxon>Gracilibacillus</taxon>
    </lineage>
</organism>
<dbReference type="SUPFAM" id="SSF52540">
    <property type="entry name" value="P-loop containing nucleoside triphosphate hydrolases"/>
    <property type="match status" value="1"/>
</dbReference>
<keyword evidence="7" id="KW-1185">Reference proteome</keyword>
<dbReference type="InterPro" id="IPR035965">
    <property type="entry name" value="PAS-like_dom_sf"/>
</dbReference>
<dbReference type="InterPro" id="IPR002197">
    <property type="entry name" value="HTH_Fis"/>
</dbReference>
<dbReference type="PROSITE" id="PS50045">
    <property type="entry name" value="SIGMA54_INTERACT_4"/>
    <property type="match status" value="1"/>
</dbReference>
<dbReference type="InterPro" id="IPR002078">
    <property type="entry name" value="Sigma_54_int"/>
</dbReference>
<evidence type="ECO:0000256" key="4">
    <source>
        <dbReference type="ARBA" id="ARBA00023163"/>
    </source>
</evidence>
<dbReference type="SUPFAM" id="SSF55785">
    <property type="entry name" value="PYP-like sensor domain (PAS domain)"/>
    <property type="match status" value="1"/>
</dbReference>
<evidence type="ECO:0000313" key="6">
    <source>
        <dbReference type="EMBL" id="KAB8138415.1"/>
    </source>
</evidence>
<dbReference type="SUPFAM" id="SSF46689">
    <property type="entry name" value="Homeodomain-like"/>
    <property type="match status" value="1"/>
</dbReference>
<dbReference type="PANTHER" id="PTHR32071:SF121">
    <property type="entry name" value="SIGMA L-DEPENDENT TRANSCRIPTIONAL REGULATOR YQIR-RELATED"/>
    <property type="match status" value="1"/>
</dbReference>
<evidence type="ECO:0000313" key="7">
    <source>
        <dbReference type="Proteomes" id="UP000480246"/>
    </source>
</evidence>
<dbReference type="SMART" id="SM00382">
    <property type="entry name" value="AAA"/>
    <property type="match status" value="1"/>
</dbReference>
<protein>
    <recommendedName>
        <fullName evidence="5">Sigma-54 factor interaction domain-containing protein</fullName>
    </recommendedName>
</protein>
<comment type="caution">
    <text evidence="6">The sequence shown here is derived from an EMBL/GenBank/DDBJ whole genome shotgun (WGS) entry which is preliminary data.</text>
</comment>
<dbReference type="InterPro" id="IPR003593">
    <property type="entry name" value="AAA+_ATPase"/>
</dbReference>